<sequence>MHHLIAVTTASPARRDEALKLASNLGLEHLENQDTIAAARFDYLLIFTPGYLGLIDTRAKDTRPFCVDFLSDKLLYRCKQASLRKELLGRAAGRHPRELPVMVDATAGLGRDSFILAALGYEITLLERSPVVHALLADACQRAKNDARTAAIVERMRLINADSRVWLTENTSDIIYLDPMFPARQKSASVKKDMVIMQQLLGKDENADELFHTASRCANYRIIVKRPRLAENIANKKPDFSLTGKNSRFDVYSSQRHLKG</sequence>
<comment type="catalytic activity">
    <reaction evidence="1">
        <text>guanosine(1516) in 16S rRNA + S-adenosyl-L-methionine = N(2)-methylguanosine(1516) in 16S rRNA + S-adenosyl-L-homocysteine + H(+)</text>
        <dbReference type="Rhea" id="RHEA:43220"/>
        <dbReference type="Rhea" id="RHEA-COMP:10412"/>
        <dbReference type="Rhea" id="RHEA-COMP:10413"/>
        <dbReference type="ChEBI" id="CHEBI:15378"/>
        <dbReference type="ChEBI" id="CHEBI:57856"/>
        <dbReference type="ChEBI" id="CHEBI:59789"/>
        <dbReference type="ChEBI" id="CHEBI:74269"/>
        <dbReference type="ChEBI" id="CHEBI:74481"/>
        <dbReference type="EC" id="2.1.1.242"/>
    </reaction>
</comment>
<dbReference type="EC" id="2.1.1.242" evidence="1"/>
<dbReference type="Pfam" id="PF04445">
    <property type="entry name" value="SAM_MT"/>
    <property type="match status" value="1"/>
</dbReference>
<dbReference type="GO" id="GO:0008990">
    <property type="term" value="F:rRNA (guanine-N2-)-methyltransferase activity"/>
    <property type="evidence" value="ECO:0007669"/>
    <property type="project" value="UniProtKB-UniRule"/>
</dbReference>
<evidence type="ECO:0000256" key="1">
    <source>
        <dbReference type="HAMAP-Rule" id="MF_01523"/>
    </source>
</evidence>
<dbReference type="KEGG" id="asip:AQUSIP_19910"/>
<dbReference type="GO" id="GO:0005737">
    <property type="term" value="C:cytoplasm"/>
    <property type="evidence" value="ECO:0007669"/>
    <property type="project" value="UniProtKB-SubCell"/>
</dbReference>
<dbReference type="InterPro" id="IPR007536">
    <property type="entry name" value="16SrRNA_methylTrfase_J"/>
</dbReference>
<feature type="binding site" evidence="1">
    <location>
        <begin position="111"/>
        <end position="112"/>
    </location>
    <ligand>
        <name>S-adenosyl-L-methionine</name>
        <dbReference type="ChEBI" id="CHEBI:59789"/>
    </ligand>
</feature>
<keyword evidence="1 2" id="KW-0489">Methyltransferase</keyword>
<evidence type="ECO:0000313" key="3">
    <source>
        <dbReference type="Proteomes" id="UP000324194"/>
    </source>
</evidence>
<reference evidence="2 3" key="1">
    <citation type="submission" date="2019-08" db="EMBL/GenBank/DDBJ databases">
        <authorList>
            <person name="Guy L."/>
        </authorList>
    </citation>
    <scope>NUCLEOTIDE SEQUENCE [LARGE SCALE GENOMIC DNA]</scope>
    <source>
        <strain evidence="2 3">SGT-108</strain>
    </source>
</reference>
<proteinExistence type="inferred from homology"/>
<accession>A0A5E4PJQ8</accession>
<keyword evidence="1" id="KW-0963">Cytoplasm</keyword>
<name>A0A5E4PJQ8_9COXI</name>
<dbReference type="Gene3D" id="3.40.50.150">
    <property type="entry name" value="Vaccinia Virus protein VP39"/>
    <property type="match status" value="1"/>
</dbReference>
<dbReference type="InterPro" id="IPR029063">
    <property type="entry name" value="SAM-dependent_MTases_sf"/>
</dbReference>
<comment type="subcellular location">
    <subcellularLocation>
        <location evidence="1">Cytoplasm</location>
    </subcellularLocation>
</comment>
<comment type="function">
    <text evidence="1">Specifically methylates the guanosine in position 1516 of 16S rRNA.</text>
</comment>
<comment type="caution">
    <text evidence="1">Lacks conserved residue(s) required for the propagation of feature annotation.</text>
</comment>
<dbReference type="RefSeq" id="WP_148339973.1">
    <property type="nucleotide sequence ID" value="NZ_LR699119.1"/>
</dbReference>
<evidence type="ECO:0000313" key="2">
    <source>
        <dbReference type="EMBL" id="VVC76667.1"/>
    </source>
</evidence>
<keyword evidence="1" id="KW-0949">S-adenosyl-L-methionine</keyword>
<keyword evidence="3" id="KW-1185">Reference proteome</keyword>
<dbReference type="SUPFAM" id="SSF53335">
    <property type="entry name" value="S-adenosyl-L-methionine-dependent methyltransferases"/>
    <property type="match status" value="1"/>
</dbReference>
<comment type="similarity">
    <text evidence="1">Belongs to the methyltransferase superfamily. RsmJ family.</text>
</comment>
<dbReference type="PANTHER" id="PTHR36112:SF1">
    <property type="entry name" value="RIBOSOMAL RNA SMALL SUBUNIT METHYLTRANSFERASE J"/>
    <property type="match status" value="1"/>
</dbReference>
<feature type="binding site" evidence="1">
    <location>
        <begin position="127"/>
        <end position="128"/>
    </location>
    <ligand>
        <name>S-adenosyl-L-methionine</name>
        <dbReference type="ChEBI" id="CHEBI:59789"/>
    </ligand>
</feature>
<dbReference type="OrthoDB" id="3191794at2"/>
<keyword evidence="1" id="KW-0698">rRNA processing</keyword>
<organism evidence="2 3">
    <name type="scientific">Aquicella siphonis</name>
    <dbReference type="NCBI Taxonomy" id="254247"/>
    <lineage>
        <taxon>Bacteria</taxon>
        <taxon>Pseudomonadati</taxon>
        <taxon>Pseudomonadota</taxon>
        <taxon>Gammaproteobacteria</taxon>
        <taxon>Legionellales</taxon>
        <taxon>Coxiellaceae</taxon>
        <taxon>Aquicella</taxon>
    </lineage>
</organism>
<gene>
    <name evidence="1 2" type="primary">rsmJ</name>
    <name evidence="2" type="ORF">AQUSIP_19910</name>
</gene>
<protein>
    <recommendedName>
        <fullName evidence="1">Ribosomal RNA small subunit methyltransferase J</fullName>
        <ecNumber evidence="1">2.1.1.242</ecNumber>
    </recommendedName>
    <alternativeName>
        <fullName evidence="1">16S rRNA m2G1516 methyltransferase</fullName>
    </alternativeName>
    <alternativeName>
        <fullName evidence="1">rRNA (guanine-N(2)-)-methyltransferase</fullName>
    </alternativeName>
</protein>
<dbReference type="HAMAP" id="MF_01523">
    <property type="entry name" value="16SrRNA_methyltr_J"/>
    <property type="match status" value="1"/>
</dbReference>
<dbReference type="PANTHER" id="PTHR36112">
    <property type="entry name" value="RIBOSOMAL RNA SMALL SUBUNIT METHYLTRANSFERASE J"/>
    <property type="match status" value="1"/>
</dbReference>
<keyword evidence="1 2" id="KW-0808">Transferase</keyword>
<dbReference type="EMBL" id="LR699119">
    <property type="protein sequence ID" value="VVC76667.1"/>
    <property type="molecule type" value="Genomic_DNA"/>
</dbReference>
<dbReference type="AlphaFoldDB" id="A0A5E4PJQ8"/>
<dbReference type="Proteomes" id="UP000324194">
    <property type="component" value="Chromosome 1"/>
</dbReference>
<feature type="binding site" evidence="1">
    <location>
        <position position="178"/>
    </location>
    <ligand>
        <name>S-adenosyl-L-methionine</name>
        <dbReference type="ChEBI" id="CHEBI:59789"/>
    </ligand>
</feature>